<gene>
    <name evidence="2" type="ORF">SAE02_41800</name>
</gene>
<dbReference type="PANTHER" id="PTHR36440:SF1">
    <property type="entry name" value="PUTATIVE (AFU_ORTHOLOGUE AFUA_8G07350)-RELATED"/>
    <property type="match status" value="1"/>
</dbReference>
<dbReference type="RefSeq" id="WP_044432972.1">
    <property type="nucleotide sequence ID" value="NZ_BJYZ01000019.1"/>
</dbReference>
<accession>A0A512DU85</accession>
<protein>
    <submittedName>
        <fullName evidence="2">Cupin</fullName>
    </submittedName>
</protein>
<reference evidence="2 3" key="1">
    <citation type="submission" date="2019-07" db="EMBL/GenBank/DDBJ databases">
        <title>Whole genome shotgun sequence of Skermanella aerolata NBRC 106429.</title>
        <authorList>
            <person name="Hosoyama A."/>
            <person name="Uohara A."/>
            <person name="Ohji S."/>
            <person name="Ichikawa N."/>
        </authorList>
    </citation>
    <scope>NUCLEOTIDE SEQUENCE [LARGE SCALE GENOMIC DNA]</scope>
    <source>
        <strain evidence="2 3">NBRC 106429</strain>
    </source>
</reference>
<dbReference type="PANTHER" id="PTHR36440">
    <property type="entry name" value="PUTATIVE (AFU_ORTHOLOGUE AFUA_8G07350)-RELATED"/>
    <property type="match status" value="1"/>
</dbReference>
<comment type="caution">
    <text evidence="2">The sequence shown here is derived from an EMBL/GenBank/DDBJ whole genome shotgun (WGS) entry which is preliminary data.</text>
</comment>
<sequence length="158" mass="17253">MLEEDTLVSKTLHSKTIVNSPEKREWFDTIPGERMAIHVQSSDVGGNLAIIETVAEPGCSSPLHFHRESEIFHILEGTMTFVCGGEKREASLGTTIVVPPGVHHAWANLSQSQVRMLVLFTPGGIENLFPRANGLAPLELVELVESYGTRIVGPLVLD</sequence>
<proteinExistence type="predicted"/>
<evidence type="ECO:0000313" key="3">
    <source>
        <dbReference type="Proteomes" id="UP000321523"/>
    </source>
</evidence>
<dbReference type="EMBL" id="BJYZ01000019">
    <property type="protein sequence ID" value="GEO40032.1"/>
    <property type="molecule type" value="Genomic_DNA"/>
</dbReference>
<dbReference type="AlphaFoldDB" id="A0A512DU85"/>
<evidence type="ECO:0000313" key="2">
    <source>
        <dbReference type="EMBL" id="GEO40032.1"/>
    </source>
</evidence>
<dbReference type="InterPro" id="IPR053146">
    <property type="entry name" value="QDO-like"/>
</dbReference>
<dbReference type="OrthoDB" id="9798709at2"/>
<dbReference type="Pfam" id="PF07883">
    <property type="entry name" value="Cupin_2"/>
    <property type="match status" value="1"/>
</dbReference>
<dbReference type="Gene3D" id="2.60.120.10">
    <property type="entry name" value="Jelly Rolls"/>
    <property type="match status" value="1"/>
</dbReference>
<dbReference type="Proteomes" id="UP000321523">
    <property type="component" value="Unassembled WGS sequence"/>
</dbReference>
<evidence type="ECO:0000259" key="1">
    <source>
        <dbReference type="Pfam" id="PF07883"/>
    </source>
</evidence>
<organism evidence="2 3">
    <name type="scientific">Skermanella aerolata</name>
    <dbReference type="NCBI Taxonomy" id="393310"/>
    <lineage>
        <taxon>Bacteria</taxon>
        <taxon>Pseudomonadati</taxon>
        <taxon>Pseudomonadota</taxon>
        <taxon>Alphaproteobacteria</taxon>
        <taxon>Rhodospirillales</taxon>
        <taxon>Azospirillaceae</taxon>
        <taxon>Skermanella</taxon>
    </lineage>
</organism>
<keyword evidence="3" id="KW-1185">Reference proteome</keyword>
<feature type="domain" description="Cupin type-2" evidence="1">
    <location>
        <begin position="55"/>
        <end position="120"/>
    </location>
</feature>
<dbReference type="InterPro" id="IPR014710">
    <property type="entry name" value="RmlC-like_jellyroll"/>
</dbReference>
<dbReference type="InterPro" id="IPR013096">
    <property type="entry name" value="Cupin_2"/>
</dbReference>
<name>A0A512DU85_9PROT</name>
<dbReference type="InterPro" id="IPR011051">
    <property type="entry name" value="RmlC_Cupin_sf"/>
</dbReference>
<dbReference type="SUPFAM" id="SSF51182">
    <property type="entry name" value="RmlC-like cupins"/>
    <property type="match status" value="1"/>
</dbReference>